<comment type="caution">
    <text evidence="1">The sequence shown here is derived from an EMBL/GenBank/DDBJ whole genome shotgun (WGS) entry which is preliminary data.</text>
</comment>
<proteinExistence type="predicted"/>
<accession>G6FRV9</accession>
<dbReference type="Proteomes" id="UP000004344">
    <property type="component" value="Unassembled WGS sequence"/>
</dbReference>
<sequence>MFKHLLLSGWFRVQPFFKYVVVVMLIAPLVDASSYSSSAQSQTAKSTSMMTELASVSAGIDANSISNHAQESKVTNVDSLADQYHSRRMSVNAAEPQILIVDKVESWVVENDSLSVIEIPDNDSLAAVELAPVKVQTDFMSGGLSTSQLSLVEKLKAAKIQSLSGDKIYISMGKSANPSPQAATNVAPQYKELPVVEQAEQAQQEQQDPIASPHPIPWNWILTTHETVSSKEGSGVRHYRSLPVVSPDGRYAVYSRVQLEIKPELYNSRVSSVLFLEDRQSRKLRVLSSTSRNMDTLINAKVSQDANGEGTIGVLVPVSWSEKGDRFLARKFEAVFNTSDATDRAVIWDRQSDRTNTISPAHEEQEHEKIAILLGWSKTQPNSVLFRTGEMGEEEWPVLAVASDGNTVIAADADKAVTFGETIKQVWPGPQVAYR</sequence>
<keyword evidence="2" id="KW-1185">Reference proteome</keyword>
<name>G6FRV9_9CYAN</name>
<evidence type="ECO:0000313" key="1">
    <source>
        <dbReference type="EMBL" id="EHC16183.1"/>
    </source>
</evidence>
<dbReference type="EMBL" id="AGIZ01000004">
    <property type="protein sequence ID" value="EHC16183.1"/>
    <property type="molecule type" value="Genomic_DNA"/>
</dbReference>
<dbReference type="AlphaFoldDB" id="G6FRV9"/>
<protein>
    <submittedName>
        <fullName evidence="1">Uncharacterized protein</fullName>
    </submittedName>
</protein>
<organism evidence="1 2">
    <name type="scientific">Fischerella thermalis JSC-11</name>
    <dbReference type="NCBI Taxonomy" id="741277"/>
    <lineage>
        <taxon>Bacteria</taxon>
        <taxon>Bacillati</taxon>
        <taxon>Cyanobacteriota</taxon>
        <taxon>Cyanophyceae</taxon>
        <taxon>Nostocales</taxon>
        <taxon>Hapalosiphonaceae</taxon>
        <taxon>Fischerella</taxon>
    </lineage>
</organism>
<reference evidence="1 2" key="1">
    <citation type="submission" date="2011-09" db="EMBL/GenBank/DDBJ databases">
        <title>The draft genome of Fischerella sp. JSC-11.</title>
        <authorList>
            <consortium name="US DOE Joint Genome Institute (JGI-PGF)"/>
            <person name="Lucas S."/>
            <person name="Han J."/>
            <person name="Lapidus A."/>
            <person name="Cheng J.-F."/>
            <person name="Goodwin L."/>
            <person name="Pitluck S."/>
            <person name="Peters L."/>
            <person name="Land M.L."/>
            <person name="Hauser L."/>
            <person name="Sarkisova S."/>
            <person name="Bryant D.A."/>
            <person name="Brown I."/>
            <person name="Woyke T.J."/>
        </authorList>
    </citation>
    <scope>NUCLEOTIDE SEQUENCE [LARGE SCALE GENOMIC DNA]</scope>
    <source>
        <strain evidence="1 2">JSC-11</strain>
    </source>
</reference>
<gene>
    <name evidence="1" type="ORF">FJSC11DRAFT_1606</name>
</gene>
<evidence type="ECO:0000313" key="2">
    <source>
        <dbReference type="Proteomes" id="UP000004344"/>
    </source>
</evidence>